<dbReference type="PANTHER" id="PTHR23003">
    <property type="entry name" value="RNA RECOGNITION MOTIF RRM DOMAIN CONTAINING PROTEIN"/>
    <property type="match status" value="1"/>
</dbReference>
<keyword evidence="3" id="KW-0677">Repeat</keyword>
<name>A0A0C3PX75_PHLG1</name>
<evidence type="ECO:0000313" key="10">
    <source>
        <dbReference type="Proteomes" id="UP000053257"/>
    </source>
</evidence>
<dbReference type="GO" id="GO:0006397">
    <property type="term" value="P:mRNA processing"/>
    <property type="evidence" value="ECO:0007669"/>
    <property type="project" value="UniProtKB-KW"/>
</dbReference>
<feature type="domain" description="RRM" evidence="8">
    <location>
        <begin position="103"/>
        <end position="177"/>
    </location>
</feature>
<dbReference type="AlphaFoldDB" id="A0A0C3PX75"/>
<dbReference type="GO" id="GO:0005737">
    <property type="term" value="C:cytoplasm"/>
    <property type="evidence" value="ECO:0007669"/>
    <property type="project" value="TreeGrafter"/>
</dbReference>
<dbReference type="Proteomes" id="UP000053257">
    <property type="component" value="Unassembled WGS sequence"/>
</dbReference>
<evidence type="ECO:0000256" key="2">
    <source>
        <dbReference type="ARBA" id="ARBA00022664"/>
    </source>
</evidence>
<dbReference type="Pfam" id="PF00076">
    <property type="entry name" value="RRM_1"/>
    <property type="match status" value="2"/>
</dbReference>
<keyword evidence="5" id="KW-0539">Nucleus</keyword>
<dbReference type="OrthoDB" id="1099063at2759"/>
<sequence>MPPASVYIGGIPDYITRTELHDHLSIYGKVNALNKQKGFSFVEFDLETDALDFVTQFSTRPFLGSECKIEIAKQPRRTSKVHETALPVSYASQSRPTHARVRYPVVVQNLNPQTCWQELKDFGRQLGGTVAFCDIDKHDRRQGFLEYYKQEDAESMVRELNGKDLLGHPVTLSSYGRKTLREDHIPSRSRSPTMKRDTRTWRSRSPLDDSRRHNTTRSSPTSPRRRGRPIKDARTSEPHERDSGYATRHEDRYVHFTKEQDSGRRAIPPRSRSPRKMADFNDELYFASDERKTRMQRIEQEWQAYNQSMPLSNTV</sequence>
<feature type="compositionally biased region" description="Basic and acidic residues" evidence="7">
    <location>
        <begin position="229"/>
        <end position="249"/>
    </location>
</feature>
<dbReference type="InterPro" id="IPR050374">
    <property type="entry name" value="RRT5_SRSF_SR"/>
</dbReference>
<dbReference type="InterPro" id="IPR012677">
    <property type="entry name" value="Nucleotide-bd_a/b_plait_sf"/>
</dbReference>
<evidence type="ECO:0000256" key="6">
    <source>
        <dbReference type="PROSITE-ProRule" id="PRU00176"/>
    </source>
</evidence>
<evidence type="ECO:0000256" key="5">
    <source>
        <dbReference type="ARBA" id="ARBA00023242"/>
    </source>
</evidence>
<evidence type="ECO:0000256" key="7">
    <source>
        <dbReference type="SAM" id="MobiDB-lite"/>
    </source>
</evidence>
<keyword evidence="4 6" id="KW-0694">RNA-binding</keyword>
<evidence type="ECO:0000256" key="4">
    <source>
        <dbReference type="ARBA" id="ARBA00022884"/>
    </source>
</evidence>
<dbReference type="PANTHER" id="PTHR23003:SF62">
    <property type="entry name" value="SERINE_ARGININE (SR)-TYPE SHUTTLING MRNA BINDING PROTEIN NPL3"/>
    <property type="match status" value="1"/>
</dbReference>
<dbReference type="GO" id="GO:0003729">
    <property type="term" value="F:mRNA binding"/>
    <property type="evidence" value="ECO:0007669"/>
    <property type="project" value="TreeGrafter"/>
</dbReference>
<keyword evidence="10" id="KW-1185">Reference proteome</keyword>
<protein>
    <recommendedName>
        <fullName evidence="8">RRM domain-containing protein</fullName>
    </recommendedName>
</protein>
<evidence type="ECO:0000256" key="1">
    <source>
        <dbReference type="ARBA" id="ARBA00004123"/>
    </source>
</evidence>
<proteinExistence type="predicted"/>
<dbReference type="SUPFAM" id="SSF54928">
    <property type="entry name" value="RNA-binding domain, RBD"/>
    <property type="match status" value="1"/>
</dbReference>
<dbReference type="CDD" id="cd00590">
    <property type="entry name" value="RRM_SF"/>
    <property type="match status" value="1"/>
</dbReference>
<dbReference type="GO" id="GO:0005634">
    <property type="term" value="C:nucleus"/>
    <property type="evidence" value="ECO:0007669"/>
    <property type="project" value="UniProtKB-SubCell"/>
</dbReference>
<feature type="domain" description="RRM" evidence="8">
    <location>
        <begin position="4"/>
        <end position="74"/>
    </location>
</feature>
<dbReference type="SMART" id="SM00360">
    <property type="entry name" value="RRM"/>
    <property type="match status" value="2"/>
</dbReference>
<evidence type="ECO:0000259" key="8">
    <source>
        <dbReference type="PROSITE" id="PS50102"/>
    </source>
</evidence>
<keyword evidence="2" id="KW-0507">mRNA processing</keyword>
<dbReference type="InterPro" id="IPR035979">
    <property type="entry name" value="RBD_domain_sf"/>
</dbReference>
<dbReference type="PROSITE" id="PS50102">
    <property type="entry name" value="RRM"/>
    <property type="match status" value="2"/>
</dbReference>
<dbReference type="Gene3D" id="3.30.70.330">
    <property type="match status" value="2"/>
</dbReference>
<feature type="compositionally biased region" description="Basic and acidic residues" evidence="7">
    <location>
        <begin position="194"/>
        <end position="212"/>
    </location>
</feature>
<gene>
    <name evidence="9" type="ORF">PHLGIDRAFT_113286</name>
</gene>
<reference evidence="9 10" key="1">
    <citation type="journal article" date="2014" name="PLoS Genet.">
        <title>Analysis of the Phlebiopsis gigantea genome, transcriptome and secretome provides insight into its pioneer colonization strategies of wood.</title>
        <authorList>
            <person name="Hori C."/>
            <person name="Ishida T."/>
            <person name="Igarashi K."/>
            <person name="Samejima M."/>
            <person name="Suzuki H."/>
            <person name="Master E."/>
            <person name="Ferreira P."/>
            <person name="Ruiz-Duenas F.J."/>
            <person name="Held B."/>
            <person name="Canessa P."/>
            <person name="Larrondo L.F."/>
            <person name="Schmoll M."/>
            <person name="Druzhinina I.S."/>
            <person name="Kubicek C.P."/>
            <person name="Gaskell J.A."/>
            <person name="Kersten P."/>
            <person name="St John F."/>
            <person name="Glasner J."/>
            <person name="Sabat G."/>
            <person name="Splinter BonDurant S."/>
            <person name="Syed K."/>
            <person name="Yadav J."/>
            <person name="Mgbeahuruike A.C."/>
            <person name="Kovalchuk A."/>
            <person name="Asiegbu F.O."/>
            <person name="Lackner G."/>
            <person name="Hoffmeister D."/>
            <person name="Rencoret J."/>
            <person name="Gutierrez A."/>
            <person name="Sun H."/>
            <person name="Lindquist E."/>
            <person name="Barry K."/>
            <person name="Riley R."/>
            <person name="Grigoriev I.V."/>
            <person name="Henrissat B."/>
            <person name="Kues U."/>
            <person name="Berka R.M."/>
            <person name="Martinez A.T."/>
            <person name="Covert S.F."/>
            <person name="Blanchette R.A."/>
            <person name="Cullen D."/>
        </authorList>
    </citation>
    <scope>NUCLEOTIDE SEQUENCE [LARGE SCALE GENOMIC DNA]</scope>
    <source>
        <strain evidence="9 10">11061_1 CR5-6</strain>
    </source>
</reference>
<feature type="region of interest" description="Disordered" evidence="7">
    <location>
        <begin position="177"/>
        <end position="249"/>
    </location>
</feature>
<evidence type="ECO:0000313" key="9">
    <source>
        <dbReference type="EMBL" id="KIP12683.1"/>
    </source>
</evidence>
<dbReference type="EMBL" id="KN840438">
    <property type="protein sequence ID" value="KIP12683.1"/>
    <property type="molecule type" value="Genomic_DNA"/>
</dbReference>
<organism evidence="9 10">
    <name type="scientific">Phlebiopsis gigantea (strain 11061_1 CR5-6)</name>
    <name type="common">White-rot fungus</name>
    <name type="synonym">Peniophora gigantea</name>
    <dbReference type="NCBI Taxonomy" id="745531"/>
    <lineage>
        <taxon>Eukaryota</taxon>
        <taxon>Fungi</taxon>
        <taxon>Dikarya</taxon>
        <taxon>Basidiomycota</taxon>
        <taxon>Agaricomycotina</taxon>
        <taxon>Agaricomycetes</taxon>
        <taxon>Polyporales</taxon>
        <taxon>Phanerochaetaceae</taxon>
        <taxon>Phlebiopsis</taxon>
    </lineage>
</organism>
<dbReference type="InterPro" id="IPR000504">
    <property type="entry name" value="RRM_dom"/>
</dbReference>
<comment type="subcellular location">
    <subcellularLocation>
        <location evidence="1">Nucleus</location>
    </subcellularLocation>
</comment>
<dbReference type="HOGENOM" id="CLU_012062_34_2_1"/>
<evidence type="ECO:0000256" key="3">
    <source>
        <dbReference type="ARBA" id="ARBA00022737"/>
    </source>
</evidence>
<accession>A0A0C3PX75</accession>
<dbReference type="STRING" id="745531.A0A0C3PX75"/>